<dbReference type="Gene3D" id="3.40.630.190">
    <property type="entry name" value="LCP protein"/>
    <property type="match status" value="1"/>
</dbReference>
<keyword evidence="3" id="KW-0472">Membrane</keyword>
<accession>A0ABW2XAN1</accession>
<proteinExistence type="inferred from homology"/>
<reference evidence="7" key="1">
    <citation type="journal article" date="2019" name="Int. J. Syst. Evol. Microbiol.">
        <title>The Global Catalogue of Microorganisms (GCM) 10K type strain sequencing project: providing services to taxonomists for standard genome sequencing and annotation.</title>
        <authorList>
            <consortium name="The Broad Institute Genomics Platform"/>
            <consortium name="The Broad Institute Genome Sequencing Center for Infectious Disease"/>
            <person name="Wu L."/>
            <person name="Ma J."/>
        </authorList>
    </citation>
    <scope>NUCLEOTIDE SEQUENCE [LARGE SCALE GENOMIC DNA]</scope>
    <source>
        <strain evidence="7">JCM 9371</strain>
    </source>
</reference>
<keyword evidence="3" id="KW-0812">Transmembrane</keyword>
<dbReference type="Pfam" id="PF03816">
    <property type="entry name" value="LytR_cpsA_psr"/>
    <property type="match status" value="1"/>
</dbReference>
<dbReference type="PANTHER" id="PTHR33392">
    <property type="entry name" value="POLYISOPRENYL-TEICHOIC ACID--PEPTIDOGLYCAN TEICHOIC ACID TRANSFERASE TAGU"/>
    <property type="match status" value="1"/>
</dbReference>
<sequence length="521" mass="54714">MGNPRPDGSRAAFYDASRSAPYDRSDGAGYRTSDGAVYDSSRSGPYDTSRGGRSRGGRSGAPRRRRRGLLRPLGLAGIAVVGLMVAGSLSAYGYYWKLQNAVQHEDVDRLIDGSRPAKLNKALNILVIGSDTREGANARYGRGLRNKPPASDTMVLLHLSPGGGQAIGVSFPRDLMVPIPTCTRKDGTKVPGSAVAMLNEAIARAGPTCTVNTVEQVSRVHIDHFVQVDFTGFKKITSAVGGVPVCVTGDVYDKDAGLRLTKGTHRLEGEQALAFVRSRKGFGDGSDTQRITRQQHFFGALAKEAMSRGVLTDPKRMNRLLSATAESLTTDKGLSVREMLRIGQGMRDLNAGKLRFVTVPSGPYAPDRNRVALTHPASDQFFTALREDVRLPAPAAKASVPPGKVRIFNGSGVDGRGAQVAARLRSGGWQVGGVGTLRSGATATTAFYGAGAQAQAAALARQMPGARVAPRAKSAPGVVDLVIGTSFQGFKASGGSGASGGVPVQQGESRASEAVCEPVRT</sequence>
<gene>
    <name evidence="6" type="ORF">ACFQZM_03270</name>
</gene>
<dbReference type="InterPro" id="IPR027381">
    <property type="entry name" value="LytR/CpsA/Psr_C"/>
</dbReference>
<evidence type="ECO:0000259" key="4">
    <source>
        <dbReference type="Pfam" id="PF03816"/>
    </source>
</evidence>
<evidence type="ECO:0000313" key="6">
    <source>
        <dbReference type="EMBL" id="MFD0683508.1"/>
    </source>
</evidence>
<dbReference type="RefSeq" id="WP_131758367.1">
    <property type="nucleotide sequence ID" value="NZ_CAACUY010000049.1"/>
</dbReference>
<feature type="compositionally biased region" description="Basic residues" evidence="2">
    <location>
        <begin position="52"/>
        <end position="66"/>
    </location>
</feature>
<dbReference type="EMBL" id="JBHTGP010000003">
    <property type="protein sequence ID" value="MFD0683508.1"/>
    <property type="molecule type" value="Genomic_DNA"/>
</dbReference>
<evidence type="ECO:0000313" key="7">
    <source>
        <dbReference type="Proteomes" id="UP001597063"/>
    </source>
</evidence>
<evidence type="ECO:0000256" key="2">
    <source>
        <dbReference type="SAM" id="MobiDB-lite"/>
    </source>
</evidence>
<evidence type="ECO:0000256" key="1">
    <source>
        <dbReference type="ARBA" id="ARBA00006068"/>
    </source>
</evidence>
<evidence type="ECO:0000256" key="3">
    <source>
        <dbReference type="SAM" id="Phobius"/>
    </source>
</evidence>
<feature type="domain" description="LytR/CpsA/Psr regulator C-terminal" evidence="5">
    <location>
        <begin position="404"/>
        <end position="487"/>
    </location>
</feature>
<keyword evidence="3" id="KW-1133">Transmembrane helix</keyword>
<feature type="transmembrane region" description="Helical" evidence="3">
    <location>
        <begin position="73"/>
        <end position="96"/>
    </location>
</feature>
<dbReference type="PANTHER" id="PTHR33392:SF6">
    <property type="entry name" value="POLYISOPRENYL-TEICHOIC ACID--PEPTIDOGLYCAN TEICHOIC ACID TRANSFERASE TAGU"/>
    <property type="match status" value="1"/>
</dbReference>
<keyword evidence="7" id="KW-1185">Reference proteome</keyword>
<comment type="caution">
    <text evidence="6">The sequence shown here is derived from an EMBL/GenBank/DDBJ whole genome shotgun (WGS) entry which is preliminary data.</text>
</comment>
<dbReference type="NCBIfam" id="TIGR00350">
    <property type="entry name" value="lytR_cpsA_psr"/>
    <property type="match status" value="1"/>
</dbReference>
<evidence type="ECO:0000259" key="5">
    <source>
        <dbReference type="Pfam" id="PF13399"/>
    </source>
</evidence>
<dbReference type="Gene3D" id="3.30.70.2390">
    <property type="match status" value="1"/>
</dbReference>
<protein>
    <submittedName>
        <fullName evidence="6">LCP family protein</fullName>
    </submittedName>
</protein>
<dbReference type="InterPro" id="IPR004474">
    <property type="entry name" value="LytR_CpsA_psr"/>
</dbReference>
<dbReference type="InterPro" id="IPR050922">
    <property type="entry name" value="LytR/CpsA/Psr_CW_biosynth"/>
</dbReference>
<name>A0ABW2XAN1_9ACTN</name>
<comment type="similarity">
    <text evidence="1">Belongs to the LytR/CpsA/Psr (LCP) family.</text>
</comment>
<dbReference type="Pfam" id="PF13399">
    <property type="entry name" value="LytR_C"/>
    <property type="match status" value="1"/>
</dbReference>
<dbReference type="Proteomes" id="UP001597063">
    <property type="component" value="Unassembled WGS sequence"/>
</dbReference>
<feature type="region of interest" description="Disordered" evidence="2">
    <location>
        <begin position="1"/>
        <end position="66"/>
    </location>
</feature>
<organism evidence="6 7">
    <name type="scientific">Actinomadura fibrosa</name>
    <dbReference type="NCBI Taxonomy" id="111802"/>
    <lineage>
        <taxon>Bacteria</taxon>
        <taxon>Bacillati</taxon>
        <taxon>Actinomycetota</taxon>
        <taxon>Actinomycetes</taxon>
        <taxon>Streptosporangiales</taxon>
        <taxon>Thermomonosporaceae</taxon>
        <taxon>Actinomadura</taxon>
    </lineage>
</organism>
<feature type="region of interest" description="Disordered" evidence="2">
    <location>
        <begin position="494"/>
        <end position="521"/>
    </location>
</feature>
<feature type="domain" description="Cell envelope-related transcriptional attenuator" evidence="4">
    <location>
        <begin position="151"/>
        <end position="305"/>
    </location>
</feature>